<dbReference type="AlphaFoldDB" id="A0A439DRD7"/>
<evidence type="ECO:0000313" key="1">
    <source>
        <dbReference type="EMBL" id="RWA18754.1"/>
    </source>
</evidence>
<dbReference type="RefSeq" id="WP_241566655.1">
    <property type="nucleotide sequence ID" value="NZ_ATDN01000023.1"/>
</dbReference>
<evidence type="ECO:0008006" key="3">
    <source>
        <dbReference type="Google" id="ProtNLM"/>
    </source>
</evidence>
<protein>
    <recommendedName>
        <fullName evidence="3">SCP domain-containing protein</fullName>
    </recommendedName>
</protein>
<sequence>MAATVVTFAAAGWLGMPSGAADPHPALAEAVNSARAGAPCGAMHYNPKAEHAADIVNRSTHDYMNFTAENIPADDPHPTAIAKDLGIEGTMVMSLQGAGRTETDAIKGVLIEGYQALSDCGYTDYGVSMLYEPESGYSLAVVVMVGP</sequence>
<evidence type="ECO:0000313" key="2">
    <source>
        <dbReference type="Proteomes" id="UP000287177"/>
    </source>
</evidence>
<keyword evidence="2" id="KW-1185">Reference proteome</keyword>
<gene>
    <name evidence="1" type="ORF">MELE44368_03735</name>
</gene>
<dbReference type="EMBL" id="ATDN01000023">
    <property type="protein sequence ID" value="RWA18754.1"/>
    <property type="molecule type" value="Genomic_DNA"/>
</dbReference>
<dbReference type="Proteomes" id="UP000287177">
    <property type="component" value="Unassembled WGS sequence"/>
</dbReference>
<organism evidence="1 2">
    <name type="scientific">Mycolicibacterium elephantis DSM 44368</name>
    <dbReference type="NCBI Taxonomy" id="1335622"/>
    <lineage>
        <taxon>Bacteria</taxon>
        <taxon>Bacillati</taxon>
        <taxon>Actinomycetota</taxon>
        <taxon>Actinomycetes</taxon>
        <taxon>Mycobacteriales</taxon>
        <taxon>Mycobacteriaceae</taxon>
        <taxon>Mycolicibacterium</taxon>
    </lineage>
</organism>
<comment type="caution">
    <text evidence="1">The sequence shown here is derived from an EMBL/GenBank/DDBJ whole genome shotgun (WGS) entry which is preliminary data.</text>
</comment>
<accession>A0A439DRD7</accession>
<reference evidence="1 2" key="1">
    <citation type="submission" date="2013-06" db="EMBL/GenBank/DDBJ databases">
        <title>The draft sequence of the Mycobacterium elephantis genome.</title>
        <authorList>
            <person name="Pettersson F.B."/>
            <person name="Das S."/>
            <person name="Dasgupta S."/>
            <person name="Bhattacharya A."/>
            <person name="Kirsebom L.A."/>
        </authorList>
    </citation>
    <scope>NUCLEOTIDE SEQUENCE [LARGE SCALE GENOMIC DNA]</scope>
    <source>
        <strain evidence="1 2">DSM 44368</strain>
    </source>
</reference>
<proteinExistence type="predicted"/>
<name>A0A439DRD7_9MYCO</name>